<evidence type="ECO:0000313" key="2">
    <source>
        <dbReference type="EMBL" id="SNV03869.1"/>
    </source>
</evidence>
<proteinExistence type="predicted"/>
<feature type="compositionally biased region" description="Basic and acidic residues" evidence="1">
    <location>
        <begin position="27"/>
        <end position="41"/>
    </location>
</feature>
<evidence type="ECO:0000256" key="1">
    <source>
        <dbReference type="SAM" id="MobiDB-lite"/>
    </source>
</evidence>
<protein>
    <submittedName>
        <fullName evidence="2">Uncharacterized protein</fullName>
    </submittedName>
</protein>
<feature type="region of interest" description="Disordered" evidence="1">
    <location>
        <begin position="13"/>
        <end position="47"/>
    </location>
</feature>
<accession>A0AAX2GUZ7</accession>
<dbReference type="EMBL" id="LT906449">
    <property type="protein sequence ID" value="SNV03869.1"/>
    <property type="molecule type" value="Genomic_DNA"/>
</dbReference>
<organism evidence="2 3">
    <name type="scientific">Capnocytophaga haemolytica</name>
    <dbReference type="NCBI Taxonomy" id="45243"/>
    <lineage>
        <taxon>Bacteria</taxon>
        <taxon>Pseudomonadati</taxon>
        <taxon>Bacteroidota</taxon>
        <taxon>Flavobacteriia</taxon>
        <taxon>Flavobacteriales</taxon>
        <taxon>Flavobacteriaceae</taxon>
        <taxon>Capnocytophaga</taxon>
    </lineage>
</organism>
<gene>
    <name evidence="2" type="ORF">SAMEA44541418_00339</name>
</gene>
<evidence type="ECO:0000313" key="3">
    <source>
        <dbReference type="Proteomes" id="UP000215539"/>
    </source>
</evidence>
<reference evidence="2 3" key="1">
    <citation type="submission" date="2017-06" db="EMBL/GenBank/DDBJ databases">
        <authorList>
            <consortium name="Pathogen Informatics"/>
        </authorList>
    </citation>
    <scope>NUCLEOTIDE SEQUENCE [LARGE SCALE GENOMIC DNA]</scope>
    <source>
        <strain evidence="2 3">NCTC12947</strain>
    </source>
</reference>
<sequence>MSYNISFMERARRGKELLQRQQPVTLEEAREQARRVKEMSQSKHKKH</sequence>
<dbReference type="RefSeq" id="WP_169792829.1">
    <property type="nucleotide sequence ID" value="NZ_CP014227.1"/>
</dbReference>
<dbReference type="AlphaFoldDB" id="A0AAX2GUZ7"/>
<dbReference type="Proteomes" id="UP000215539">
    <property type="component" value="Chromosome 1"/>
</dbReference>
<name>A0AAX2GUZ7_9FLAO</name>